<evidence type="ECO:0000256" key="2">
    <source>
        <dbReference type="ARBA" id="ARBA00022475"/>
    </source>
</evidence>
<evidence type="ECO:0000313" key="13">
    <source>
        <dbReference type="Proteomes" id="UP001472677"/>
    </source>
</evidence>
<dbReference type="Proteomes" id="UP001472677">
    <property type="component" value="Unassembled WGS sequence"/>
</dbReference>
<dbReference type="InterPro" id="IPR039391">
    <property type="entry name" value="Phytocyanin-like"/>
</dbReference>
<keyword evidence="13" id="KW-1185">Reference proteome</keyword>
<gene>
    <name evidence="12" type="ORF">V6N12_039280</name>
</gene>
<accession>A0ABR2E078</accession>
<proteinExistence type="inferred from homology"/>
<dbReference type="EMBL" id="JBBPBM010000020">
    <property type="protein sequence ID" value="KAK8550578.1"/>
    <property type="molecule type" value="Genomic_DNA"/>
</dbReference>
<feature type="domain" description="Phytocyanin" evidence="11">
    <location>
        <begin position="25"/>
        <end position="129"/>
    </location>
</feature>
<comment type="caution">
    <text evidence="12">The sequence shown here is derived from an EMBL/GenBank/DDBJ whole genome shotgun (WGS) entry which is preliminary data.</text>
</comment>
<evidence type="ECO:0000256" key="8">
    <source>
        <dbReference type="ARBA" id="ARBA00023288"/>
    </source>
</evidence>
<dbReference type="Gene3D" id="2.60.40.420">
    <property type="entry name" value="Cupredoxins - blue copper proteins"/>
    <property type="match status" value="1"/>
</dbReference>
<name>A0ABR2E078_9ROSI</name>
<evidence type="ECO:0000256" key="9">
    <source>
        <dbReference type="ARBA" id="ARBA00035011"/>
    </source>
</evidence>
<sequence>MAVLSRRQTSSLVFFLLFLSFTEAKEFLVGGKPEAWKIPSSESDSLNKWAESSRFRIGDSLVWKYDGGKDSVLQVTKEAYTNCNISNPIAEYKDGNTKVKLDKSGPFFFISGAKGHCEQGQKLHVIVMSQKHRYTGISPAPSPAEIEGPAIAPTSSATGFKASVLVTLGVLLNEIWGRLGGNAKPPQAVPALSPSDFPLKLLKGGKQTRNDLKEEKGRQPVSGCQMTSRSVKREKGYKVKNIQTKVFLAIQQYM</sequence>
<keyword evidence="8" id="KW-0449">Lipoprotein</keyword>
<evidence type="ECO:0000256" key="6">
    <source>
        <dbReference type="ARBA" id="ARBA00023157"/>
    </source>
</evidence>
<dbReference type="CDD" id="cd11019">
    <property type="entry name" value="OsENODL1_like"/>
    <property type="match status" value="1"/>
</dbReference>
<keyword evidence="7" id="KW-0325">Glycoprotein</keyword>
<comment type="subcellular location">
    <subcellularLocation>
        <location evidence="1">Cell membrane</location>
        <topology evidence="1">Lipid-anchor</topology>
        <topology evidence="1">GPI-anchor</topology>
    </subcellularLocation>
</comment>
<dbReference type="PANTHER" id="PTHR33021">
    <property type="entry name" value="BLUE COPPER PROTEIN"/>
    <property type="match status" value="1"/>
</dbReference>
<keyword evidence="2" id="KW-1003">Cell membrane</keyword>
<reference evidence="12 13" key="1">
    <citation type="journal article" date="2024" name="G3 (Bethesda)">
        <title>Genome assembly of Hibiscus sabdariffa L. provides insights into metabolisms of medicinal natural products.</title>
        <authorList>
            <person name="Kim T."/>
        </authorList>
    </citation>
    <scope>NUCLEOTIDE SEQUENCE [LARGE SCALE GENOMIC DNA]</scope>
    <source>
        <strain evidence="12">TK-2024</strain>
        <tissue evidence="12">Old leaves</tissue>
    </source>
</reference>
<keyword evidence="5" id="KW-0472">Membrane</keyword>
<organism evidence="12 13">
    <name type="scientific">Hibiscus sabdariffa</name>
    <name type="common">roselle</name>
    <dbReference type="NCBI Taxonomy" id="183260"/>
    <lineage>
        <taxon>Eukaryota</taxon>
        <taxon>Viridiplantae</taxon>
        <taxon>Streptophyta</taxon>
        <taxon>Embryophyta</taxon>
        <taxon>Tracheophyta</taxon>
        <taxon>Spermatophyta</taxon>
        <taxon>Magnoliopsida</taxon>
        <taxon>eudicotyledons</taxon>
        <taxon>Gunneridae</taxon>
        <taxon>Pentapetalae</taxon>
        <taxon>rosids</taxon>
        <taxon>malvids</taxon>
        <taxon>Malvales</taxon>
        <taxon>Malvaceae</taxon>
        <taxon>Malvoideae</taxon>
        <taxon>Hibiscus</taxon>
    </lineage>
</organism>
<evidence type="ECO:0000256" key="1">
    <source>
        <dbReference type="ARBA" id="ARBA00004609"/>
    </source>
</evidence>
<dbReference type="PROSITE" id="PS51485">
    <property type="entry name" value="PHYTOCYANIN"/>
    <property type="match status" value="1"/>
</dbReference>
<dbReference type="PANTHER" id="PTHR33021:SF197">
    <property type="entry name" value="EARLY NODULIN-LIKE PROTEIN 13"/>
    <property type="match status" value="1"/>
</dbReference>
<keyword evidence="4 10" id="KW-0732">Signal</keyword>
<evidence type="ECO:0000256" key="3">
    <source>
        <dbReference type="ARBA" id="ARBA00022622"/>
    </source>
</evidence>
<feature type="signal peptide" evidence="10">
    <location>
        <begin position="1"/>
        <end position="24"/>
    </location>
</feature>
<evidence type="ECO:0000256" key="10">
    <source>
        <dbReference type="SAM" id="SignalP"/>
    </source>
</evidence>
<dbReference type="InterPro" id="IPR041846">
    <property type="entry name" value="ENL_dom"/>
</dbReference>
<dbReference type="SUPFAM" id="SSF49503">
    <property type="entry name" value="Cupredoxins"/>
    <property type="match status" value="1"/>
</dbReference>
<evidence type="ECO:0000256" key="5">
    <source>
        <dbReference type="ARBA" id="ARBA00023136"/>
    </source>
</evidence>
<evidence type="ECO:0000256" key="7">
    <source>
        <dbReference type="ARBA" id="ARBA00023180"/>
    </source>
</evidence>
<dbReference type="InterPro" id="IPR003245">
    <property type="entry name" value="Phytocyanin_dom"/>
</dbReference>
<dbReference type="InterPro" id="IPR008972">
    <property type="entry name" value="Cupredoxin"/>
</dbReference>
<comment type="similarity">
    <text evidence="9">Belongs to the early nodulin-like (ENODL) family.</text>
</comment>
<feature type="chain" id="PRO_5046422405" description="Phytocyanin domain-containing protein" evidence="10">
    <location>
        <begin position="25"/>
        <end position="254"/>
    </location>
</feature>
<evidence type="ECO:0000256" key="4">
    <source>
        <dbReference type="ARBA" id="ARBA00022729"/>
    </source>
</evidence>
<keyword evidence="3" id="KW-0336">GPI-anchor</keyword>
<dbReference type="Pfam" id="PF02298">
    <property type="entry name" value="Cu_bind_like"/>
    <property type="match status" value="1"/>
</dbReference>
<evidence type="ECO:0000313" key="12">
    <source>
        <dbReference type="EMBL" id="KAK8550578.1"/>
    </source>
</evidence>
<protein>
    <recommendedName>
        <fullName evidence="11">Phytocyanin domain-containing protein</fullName>
    </recommendedName>
</protein>
<evidence type="ECO:0000259" key="11">
    <source>
        <dbReference type="PROSITE" id="PS51485"/>
    </source>
</evidence>
<keyword evidence="6" id="KW-1015">Disulfide bond</keyword>